<name>W9RW45_9ROSA</name>
<dbReference type="STRING" id="981085.W9RW45"/>
<dbReference type="GO" id="GO:0010496">
    <property type="term" value="P:intercellular transport"/>
    <property type="evidence" value="ECO:0007669"/>
    <property type="project" value="TreeGrafter"/>
</dbReference>
<dbReference type="GO" id="GO:0005768">
    <property type="term" value="C:endosome"/>
    <property type="evidence" value="ECO:0007669"/>
    <property type="project" value="TreeGrafter"/>
</dbReference>
<protein>
    <submittedName>
        <fullName evidence="1">Uncharacterized protein</fullName>
    </submittedName>
</protein>
<dbReference type="Proteomes" id="UP000030645">
    <property type="component" value="Unassembled WGS sequence"/>
</dbReference>
<proteinExistence type="predicted"/>
<gene>
    <name evidence="1" type="ORF">L484_016371</name>
</gene>
<dbReference type="InterPro" id="IPR016024">
    <property type="entry name" value="ARM-type_fold"/>
</dbReference>
<dbReference type="InterPro" id="IPR011989">
    <property type="entry name" value="ARM-like"/>
</dbReference>
<dbReference type="PANTHER" id="PTHR20938">
    <property type="entry name" value="INTEGRATOR COMPLEX SUBUNIT 4"/>
    <property type="match status" value="1"/>
</dbReference>
<reference evidence="2" key="1">
    <citation type="submission" date="2013-01" db="EMBL/GenBank/DDBJ databases">
        <title>Draft Genome Sequence of a Mulberry Tree, Morus notabilis C.K. Schneid.</title>
        <authorList>
            <person name="He N."/>
            <person name="Zhao S."/>
        </authorList>
    </citation>
    <scope>NUCLEOTIDE SEQUENCE</scope>
</reference>
<organism evidence="1 2">
    <name type="scientific">Morus notabilis</name>
    <dbReference type="NCBI Taxonomy" id="981085"/>
    <lineage>
        <taxon>Eukaryota</taxon>
        <taxon>Viridiplantae</taxon>
        <taxon>Streptophyta</taxon>
        <taxon>Embryophyta</taxon>
        <taxon>Tracheophyta</taxon>
        <taxon>Spermatophyta</taxon>
        <taxon>Magnoliopsida</taxon>
        <taxon>eudicotyledons</taxon>
        <taxon>Gunneridae</taxon>
        <taxon>Pentapetalae</taxon>
        <taxon>rosids</taxon>
        <taxon>fabids</taxon>
        <taxon>Rosales</taxon>
        <taxon>Moraceae</taxon>
        <taxon>Moreae</taxon>
        <taxon>Morus</taxon>
    </lineage>
</organism>
<evidence type="ECO:0000313" key="1">
    <source>
        <dbReference type="EMBL" id="EXB99395.1"/>
    </source>
</evidence>
<accession>W9RW45</accession>
<dbReference type="PANTHER" id="PTHR20938:SF0">
    <property type="entry name" value="INTEGRATOR COMPLEX SUBUNIT 4"/>
    <property type="match status" value="1"/>
</dbReference>
<dbReference type="eggNOG" id="KOG0017">
    <property type="taxonomic scope" value="Eukaryota"/>
</dbReference>
<dbReference type="EMBL" id="KE345299">
    <property type="protein sequence ID" value="EXB99395.1"/>
    <property type="molecule type" value="Genomic_DNA"/>
</dbReference>
<dbReference type="AlphaFoldDB" id="W9RW45"/>
<keyword evidence="2" id="KW-1185">Reference proteome</keyword>
<dbReference type="eggNOG" id="KOG2259">
    <property type="taxonomic scope" value="Eukaryota"/>
</dbReference>
<sequence>MEEERSVDLPNNFSEEPLSAQSLTRIRALIINPSTPDSTISSLFETLTRSLELNRDPNLLHHTLKLLSDLSSHRNALSGLVLDSLRRHALHSAASTRLAAESLDVVVSIAERGPALAPAADELGGGVFASLCFSSPVSVRLWLLRNAERFRLTPYLEFTVFLGFTKDPYPCVRKVALDGLVRLCNACVVEDEEMIRGCYSHAVALLRDTEYSVRLAAVRTVCAWGLWLAASNLKTKSQCSDEVFVMLCSMARDMSMEVRVEAFIALGKVGMVSEDILLQTLSKKVLGINKEKRLLGQCCGEHFEILVSSAAGALVHGLEDEFFEDQCKGKLLEVSRALLFTNNVPKYLWGDAILTATYLINRMPSKALDFQTPWQVPEWKEAILEEMRALEKNKTWEMVDLPKDKKTGMQMGVHYKAQIRWISGKI</sequence>
<evidence type="ECO:0000313" key="2">
    <source>
        <dbReference type="Proteomes" id="UP000030645"/>
    </source>
</evidence>
<dbReference type="SUPFAM" id="SSF48371">
    <property type="entry name" value="ARM repeat"/>
    <property type="match status" value="1"/>
</dbReference>
<dbReference type="Gene3D" id="1.25.10.10">
    <property type="entry name" value="Leucine-rich Repeat Variant"/>
    <property type="match status" value="1"/>
</dbReference>